<accession>A0AAE9STW0</accession>
<evidence type="ECO:0000256" key="10">
    <source>
        <dbReference type="ARBA" id="ARBA00023136"/>
    </source>
</evidence>
<sequence length="285" mass="32648">MGRPIRHGAKTKQCRCLGTTERFMTQLDHQIHSMGPEVMGTRIFKLAAFLYGIAAYLVFFVTILYAIGFVMGVMVPKTIDTGTDTPPVEAVLINLLLMSLFAVQHSVMARKQFKAWWTQFVPKPVERSTYVLFASLSLLLLFWQWRPLPAIIWNVENQDLAVTLVTLSFSGWILVFTSTYLINHFELFGLHQVTNHLIGKEMAPPRFKTPLLYNFVRHPIYLGFIVAFWAAPTMTAGHLLFAAVTTLYIFVGIALEEHDLVALFGDEYRDYKQRVSMLIPWRRSL</sequence>
<dbReference type="InterPro" id="IPR009915">
    <property type="entry name" value="NnrU_dom"/>
</dbReference>
<dbReference type="Gene3D" id="1.20.120.1630">
    <property type="match status" value="1"/>
</dbReference>
<dbReference type="NCBIfam" id="NF045656">
    <property type="entry name" value="MeththiolMtaseMddA"/>
    <property type="match status" value="1"/>
</dbReference>
<keyword evidence="9 12" id="KW-1133">Transmembrane helix</keyword>
<dbReference type="EC" id="2.1.1.334" evidence="4"/>
<evidence type="ECO:0000256" key="7">
    <source>
        <dbReference type="ARBA" id="ARBA00022691"/>
    </source>
</evidence>
<dbReference type="Proteomes" id="UP001058872">
    <property type="component" value="Chromosome"/>
</dbReference>
<evidence type="ECO:0000256" key="3">
    <source>
        <dbReference type="ARBA" id="ARBA00010631"/>
    </source>
</evidence>
<dbReference type="EMBL" id="CP028989">
    <property type="protein sequence ID" value="UUO65251.1"/>
    <property type="molecule type" value="Genomic_DNA"/>
</dbReference>
<dbReference type="Pfam" id="PF07298">
    <property type="entry name" value="NnrU"/>
    <property type="match status" value="1"/>
</dbReference>
<reference evidence="14" key="1">
    <citation type="submission" date="2018-04" db="EMBL/GenBank/DDBJ databases">
        <title>Genomes of Endosymbiotic and Endophytic Bradyrhizobium Publication status.</title>
        <authorList>
            <person name="Guha S."/>
            <person name="Jorrin B."/>
            <person name="Sarkar M."/>
            <person name="Poole P.S."/>
            <person name="DasGupta M."/>
        </authorList>
    </citation>
    <scope>NUCLEOTIDE SEQUENCE</scope>
    <source>
        <strain evidence="14">WBOS16</strain>
    </source>
</reference>
<keyword evidence="5" id="KW-0489">Methyltransferase</keyword>
<evidence type="ECO:0000256" key="2">
    <source>
        <dbReference type="ARBA" id="ARBA00004141"/>
    </source>
</evidence>
<feature type="transmembrane region" description="Helical" evidence="12">
    <location>
        <begin position="48"/>
        <end position="71"/>
    </location>
</feature>
<organism evidence="14 15">
    <name type="scientific">Bradyrhizobium betae</name>
    <dbReference type="NCBI Taxonomy" id="244734"/>
    <lineage>
        <taxon>Bacteria</taxon>
        <taxon>Pseudomonadati</taxon>
        <taxon>Pseudomonadota</taxon>
        <taxon>Alphaproteobacteria</taxon>
        <taxon>Hyphomicrobiales</taxon>
        <taxon>Nitrobacteraceae</taxon>
        <taxon>Bradyrhizobium</taxon>
    </lineage>
</organism>
<keyword evidence="8 12" id="KW-0812">Transmembrane</keyword>
<protein>
    <recommendedName>
        <fullName evidence="4">methanethiol S-methyltransferase</fullName>
        <ecNumber evidence="4">2.1.1.334</ecNumber>
    </recommendedName>
</protein>
<evidence type="ECO:0000256" key="12">
    <source>
        <dbReference type="SAM" id="Phobius"/>
    </source>
</evidence>
<evidence type="ECO:0000256" key="1">
    <source>
        <dbReference type="ARBA" id="ARBA00002096"/>
    </source>
</evidence>
<comment type="subcellular location">
    <subcellularLocation>
        <location evidence="2">Membrane</location>
        <topology evidence="2">Multi-pass membrane protein</topology>
    </subcellularLocation>
</comment>
<comment type="catalytic activity">
    <reaction evidence="11">
        <text>methanethiol + S-adenosyl-L-methionine = dimethyl sulfide + S-adenosyl-L-homocysteine + H(+)</text>
        <dbReference type="Rhea" id="RHEA:50428"/>
        <dbReference type="ChEBI" id="CHEBI:15378"/>
        <dbReference type="ChEBI" id="CHEBI:16007"/>
        <dbReference type="ChEBI" id="CHEBI:17437"/>
        <dbReference type="ChEBI" id="CHEBI:57856"/>
        <dbReference type="ChEBI" id="CHEBI:59789"/>
        <dbReference type="EC" id="2.1.1.334"/>
    </reaction>
</comment>
<keyword evidence="6" id="KW-0808">Transferase</keyword>
<dbReference type="InterPro" id="IPR033580">
    <property type="entry name" value="Nurim-like"/>
</dbReference>
<dbReference type="PANTHER" id="PTHR31040:SF1">
    <property type="entry name" value="NURIM"/>
    <property type="match status" value="1"/>
</dbReference>
<gene>
    <name evidence="14" type="ORF">DCM83_08510</name>
</gene>
<name>A0AAE9STW0_9BRAD</name>
<dbReference type="PANTHER" id="PTHR31040">
    <property type="entry name" value="NURIM"/>
    <property type="match status" value="1"/>
</dbReference>
<feature type="transmembrane region" description="Helical" evidence="12">
    <location>
        <begin position="160"/>
        <end position="182"/>
    </location>
</feature>
<feature type="transmembrane region" description="Helical" evidence="12">
    <location>
        <begin position="130"/>
        <end position="148"/>
    </location>
</feature>
<evidence type="ECO:0000256" key="11">
    <source>
        <dbReference type="ARBA" id="ARBA00048134"/>
    </source>
</evidence>
<dbReference type="AlphaFoldDB" id="A0AAE9STW0"/>
<dbReference type="GO" id="GO:0016020">
    <property type="term" value="C:membrane"/>
    <property type="evidence" value="ECO:0007669"/>
    <property type="project" value="UniProtKB-SubCell"/>
</dbReference>
<evidence type="ECO:0000256" key="9">
    <source>
        <dbReference type="ARBA" id="ARBA00022989"/>
    </source>
</evidence>
<evidence type="ECO:0000256" key="5">
    <source>
        <dbReference type="ARBA" id="ARBA00022603"/>
    </source>
</evidence>
<evidence type="ECO:0000313" key="15">
    <source>
        <dbReference type="Proteomes" id="UP001058872"/>
    </source>
</evidence>
<evidence type="ECO:0000256" key="4">
    <source>
        <dbReference type="ARBA" id="ARBA00012149"/>
    </source>
</evidence>
<evidence type="ECO:0000256" key="8">
    <source>
        <dbReference type="ARBA" id="ARBA00022692"/>
    </source>
</evidence>
<comment type="similarity">
    <text evidence="3">Belongs to the nurim family.</text>
</comment>
<evidence type="ECO:0000256" key="6">
    <source>
        <dbReference type="ARBA" id="ARBA00022679"/>
    </source>
</evidence>
<proteinExistence type="inferred from homology"/>
<keyword evidence="7" id="KW-0949">S-adenosyl-L-methionine</keyword>
<dbReference type="GO" id="GO:0032259">
    <property type="term" value="P:methylation"/>
    <property type="evidence" value="ECO:0007669"/>
    <property type="project" value="UniProtKB-KW"/>
</dbReference>
<dbReference type="InterPro" id="IPR054700">
    <property type="entry name" value="MddA"/>
</dbReference>
<comment type="function">
    <text evidence="1">Catalyzes the methylation of methanethiol (MeSH) to yield dimethylsulphide (DMS).</text>
</comment>
<feature type="transmembrane region" description="Helical" evidence="12">
    <location>
        <begin position="91"/>
        <end position="109"/>
    </location>
</feature>
<dbReference type="GO" id="GO:0008168">
    <property type="term" value="F:methyltransferase activity"/>
    <property type="evidence" value="ECO:0007669"/>
    <property type="project" value="UniProtKB-KW"/>
</dbReference>
<evidence type="ECO:0000313" key="14">
    <source>
        <dbReference type="EMBL" id="UUO65251.1"/>
    </source>
</evidence>
<keyword evidence="10 12" id="KW-0472">Membrane</keyword>
<feature type="domain" description="NnrU" evidence="13">
    <location>
        <begin position="96"/>
        <end position="243"/>
    </location>
</feature>
<evidence type="ECO:0000259" key="13">
    <source>
        <dbReference type="Pfam" id="PF07298"/>
    </source>
</evidence>